<dbReference type="OrthoDB" id="5517734at2"/>
<evidence type="ECO:0000256" key="2">
    <source>
        <dbReference type="SAM" id="SignalP"/>
    </source>
</evidence>
<accession>A0A5C6X9V7</accession>
<sequence length="194" mass="20332">MRWMPLGGLLAALLVFAPVACGTGPAPRPVDQQEQRSAEATARAAGERTRAGQEGLIYASSERGPDAPAKSLQSKQNAEEATATSTSELRLSFDQEGRLVIDGQPLDLSSEAAEDAGASETTGDATEAIDRTESHDALVAALTDALNALEPADRLRIIITPLPAPQRFDRLFGALGQVLAEATVPVEIHLTPAP</sequence>
<feature type="chain" id="PRO_5022772217" description="Lipoprotein" evidence="2">
    <location>
        <begin position="21"/>
        <end position="194"/>
    </location>
</feature>
<name>A0A5C6X9V7_9DELT</name>
<dbReference type="Proteomes" id="UP000321412">
    <property type="component" value="Unassembled WGS sequence"/>
</dbReference>
<reference evidence="3 4" key="1">
    <citation type="submission" date="2019-08" db="EMBL/GenBank/DDBJ databases">
        <title>Bradymonadales sp. TMQ4.</title>
        <authorList>
            <person name="Liang Q."/>
        </authorList>
    </citation>
    <scope>NUCLEOTIDE SEQUENCE [LARGE SCALE GENOMIC DNA]</scope>
    <source>
        <strain evidence="3 4">TMQ4</strain>
    </source>
</reference>
<protein>
    <recommendedName>
        <fullName evidence="5">Lipoprotein</fullName>
    </recommendedName>
</protein>
<dbReference type="AlphaFoldDB" id="A0A5C6X9V7"/>
<comment type="caution">
    <text evidence="3">The sequence shown here is derived from an EMBL/GenBank/DDBJ whole genome shotgun (WGS) entry which is preliminary data.</text>
</comment>
<keyword evidence="4" id="KW-1185">Reference proteome</keyword>
<evidence type="ECO:0008006" key="5">
    <source>
        <dbReference type="Google" id="ProtNLM"/>
    </source>
</evidence>
<keyword evidence="2" id="KW-0732">Signal</keyword>
<dbReference type="RefSeq" id="WP_146981626.1">
    <property type="nucleotide sequence ID" value="NZ_VOSM01000005.1"/>
</dbReference>
<organism evidence="3 4">
    <name type="scientific">Lujinxingia vulgaris</name>
    <dbReference type="NCBI Taxonomy" id="2600176"/>
    <lineage>
        <taxon>Bacteria</taxon>
        <taxon>Deltaproteobacteria</taxon>
        <taxon>Bradymonadales</taxon>
        <taxon>Lujinxingiaceae</taxon>
        <taxon>Lujinxingia</taxon>
    </lineage>
</organism>
<evidence type="ECO:0000313" key="3">
    <source>
        <dbReference type="EMBL" id="TXD36503.1"/>
    </source>
</evidence>
<evidence type="ECO:0000256" key="1">
    <source>
        <dbReference type="SAM" id="MobiDB-lite"/>
    </source>
</evidence>
<gene>
    <name evidence="3" type="ORF">FRC98_11730</name>
</gene>
<evidence type="ECO:0000313" key="4">
    <source>
        <dbReference type="Proteomes" id="UP000321412"/>
    </source>
</evidence>
<feature type="signal peptide" evidence="2">
    <location>
        <begin position="1"/>
        <end position="20"/>
    </location>
</feature>
<dbReference type="EMBL" id="VOSM01000005">
    <property type="protein sequence ID" value="TXD36503.1"/>
    <property type="molecule type" value="Genomic_DNA"/>
</dbReference>
<proteinExistence type="predicted"/>
<feature type="region of interest" description="Disordered" evidence="1">
    <location>
        <begin position="26"/>
        <end position="88"/>
    </location>
</feature>